<reference evidence="1" key="2">
    <citation type="submission" date="2020-09" db="EMBL/GenBank/DDBJ databases">
        <authorList>
            <person name="Sun Q."/>
            <person name="Ohkuma M."/>
        </authorList>
    </citation>
    <scope>NUCLEOTIDE SEQUENCE</scope>
    <source>
        <strain evidence="1">JCM 4646</strain>
    </source>
</reference>
<dbReference type="Gene3D" id="3.40.830.10">
    <property type="entry name" value="LigB-like"/>
    <property type="match status" value="1"/>
</dbReference>
<dbReference type="EMBL" id="BNBO01000037">
    <property type="protein sequence ID" value="GHH78418.1"/>
    <property type="molecule type" value="Genomic_DNA"/>
</dbReference>
<evidence type="ECO:0000313" key="2">
    <source>
        <dbReference type="Proteomes" id="UP000617734"/>
    </source>
</evidence>
<evidence type="ECO:0008006" key="3">
    <source>
        <dbReference type="Google" id="ProtNLM"/>
    </source>
</evidence>
<name>A0A919KZL1_9ACTN</name>
<dbReference type="Proteomes" id="UP000617734">
    <property type="component" value="Unassembled WGS sequence"/>
</dbReference>
<sequence>MLVAAAVCPSPPLLVPEVAAGAAAELEPLRAACAEAIAELVAAGPELVVVVGTGPEPEVWTEGGAGSFRRYGVALAVRLPSGGVDGPELTPALTVGAWLLDRAGVALPTHACAVPADSPAERMAGLGKGLAGLADRVGLLVMGDGSACRSVKAPGYFDERAEDYDAAVARALGSADLAALAGLDAGLGAELQADGRAPWQVLAGAAEGTALRARLGYQDAPYGVGYFVASWR</sequence>
<organism evidence="1 2">
    <name type="scientific">Kitasatospora indigofera</name>
    <dbReference type="NCBI Taxonomy" id="67307"/>
    <lineage>
        <taxon>Bacteria</taxon>
        <taxon>Bacillati</taxon>
        <taxon>Actinomycetota</taxon>
        <taxon>Actinomycetes</taxon>
        <taxon>Kitasatosporales</taxon>
        <taxon>Streptomycetaceae</taxon>
        <taxon>Kitasatospora</taxon>
    </lineage>
</organism>
<reference evidence="1" key="1">
    <citation type="journal article" date="2014" name="Int. J. Syst. Evol. Microbiol.">
        <title>Complete genome sequence of Corynebacterium casei LMG S-19264T (=DSM 44701T), isolated from a smear-ripened cheese.</title>
        <authorList>
            <consortium name="US DOE Joint Genome Institute (JGI-PGF)"/>
            <person name="Walter F."/>
            <person name="Albersmeier A."/>
            <person name="Kalinowski J."/>
            <person name="Ruckert C."/>
        </authorList>
    </citation>
    <scope>NUCLEOTIDE SEQUENCE</scope>
    <source>
        <strain evidence="1">JCM 4646</strain>
    </source>
</reference>
<dbReference type="SUPFAM" id="SSF53213">
    <property type="entry name" value="LigB-like"/>
    <property type="match status" value="1"/>
</dbReference>
<comment type="caution">
    <text evidence="1">The sequence shown here is derived from an EMBL/GenBank/DDBJ whole genome shotgun (WGS) entry which is preliminary data.</text>
</comment>
<dbReference type="AlphaFoldDB" id="A0A919KZL1"/>
<dbReference type="CDD" id="cd07951">
    <property type="entry name" value="ED_3B_N_AMMECR1"/>
    <property type="match status" value="1"/>
</dbReference>
<proteinExistence type="predicted"/>
<accession>A0A919KZL1</accession>
<dbReference type="RefSeq" id="WP_190213523.1">
    <property type="nucleotide sequence ID" value="NZ_BNBO01000037.1"/>
</dbReference>
<gene>
    <name evidence="1" type="ORF">GCM10018781_54090</name>
</gene>
<evidence type="ECO:0000313" key="1">
    <source>
        <dbReference type="EMBL" id="GHH78418.1"/>
    </source>
</evidence>
<keyword evidence="2" id="KW-1185">Reference proteome</keyword>
<dbReference type="GeneID" id="95355771"/>
<protein>
    <recommendedName>
        <fullName evidence="3">Extradiol ring-cleavage dioxygenase class III enzyme subunit B domain-containing protein</fullName>
    </recommendedName>
</protein>